<dbReference type="EMBL" id="CAJVQC010151182">
    <property type="protein sequence ID" value="CAG8846424.1"/>
    <property type="molecule type" value="Genomic_DNA"/>
</dbReference>
<accession>A0ACA9SRX1</accession>
<feature type="non-terminal residue" evidence="1">
    <location>
        <position position="1"/>
    </location>
</feature>
<evidence type="ECO:0000313" key="1">
    <source>
        <dbReference type="EMBL" id="CAG8846424.1"/>
    </source>
</evidence>
<evidence type="ECO:0000313" key="2">
    <source>
        <dbReference type="Proteomes" id="UP000789920"/>
    </source>
</evidence>
<organism evidence="1 2">
    <name type="scientific">Racocetra persica</name>
    <dbReference type="NCBI Taxonomy" id="160502"/>
    <lineage>
        <taxon>Eukaryota</taxon>
        <taxon>Fungi</taxon>
        <taxon>Fungi incertae sedis</taxon>
        <taxon>Mucoromycota</taxon>
        <taxon>Glomeromycotina</taxon>
        <taxon>Glomeromycetes</taxon>
        <taxon>Diversisporales</taxon>
        <taxon>Gigasporaceae</taxon>
        <taxon>Racocetra</taxon>
    </lineage>
</organism>
<comment type="caution">
    <text evidence="1">The sequence shown here is derived from an EMBL/GenBank/DDBJ whole genome shotgun (WGS) entry which is preliminary data.</text>
</comment>
<protein>
    <submittedName>
        <fullName evidence="1">23753_t:CDS:1</fullName>
    </submittedName>
</protein>
<feature type="non-terminal residue" evidence="1">
    <location>
        <position position="48"/>
    </location>
</feature>
<keyword evidence="2" id="KW-1185">Reference proteome</keyword>
<reference evidence="1" key="1">
    <citation type="submission" date="2021-06" db="EMBL/GenBank/DDBJ databases">
        <authorList>
            <person name="Kallberg Y."/>
            <person name="Tangrot J."/>
            <person name="Rosling A."/>
        </authorList>
    </citation>
    <scope>NUCLEOTIDE SEQUENCE</scope>
    <source>
        <strain evidence="1">MA461A</strain>
    </source>
</reference>
<proteinExistence type="predicted"/>
<gene>
    <name evidence="1" type="ORF">RPERSI_LOCUS34136</name>
</gene>
<dbReference type="Proteomes" id="UP000789920">
    <property type="component" value="Unassembled WGS sequence"/>
</dbReference>
<sequence>LELPEILPPKYPYHKEYIPTVNKPREVNQLADDLVIKLKPDILKNRRM</sequence>
<name>A0ACA9SRX1_9GLOM</name>